<keyword evidence="1" id="KW-1133">Transmembrane helix</keyword>
<keyword evidence="1" id="KW-0472">Membrane</keyword>
<proteinExistence type="predicted"/>
<name>A0A6G1KJX7_9PLEO</name>
<organism evidence="2 3">
    <name type="scientific">Pleomassaria siparia CBS 279.74</name>
    <dbReference type="NCBI Taxonomy" id="1314801"/>
    <lineage>
        <taxon>Eukaryota</taxon>
        <taxon>Fungi</taxon>
        <taxon>Dikarya</taxon>
        <taxon>Ascomycota</taxon>
        <taxon>Pezizomycotina</taxon>
        <taxon>Dothideomycetes</taxon>
        <taxon>Pleosporomycetidae</taxon>
        <taxon>Pleosporales</taxon>
        <taxon>Pleomassariaceae</taxon>
        <taxon>Pleomassaria</taxon>
    </lineage>
</organism>
<sequence>MANVVTICYPEKRPTSEGQKLKQREAYLPQFRRYNAMVLFFFFFYFLLGLSRHQSSRQNARLRAASPSIVQHRASYNTRRGSIRDLGIAMPQIWVPQPLGAILSPVSRSAIQYVIALDG</sequence>
<keyword evidence="3" id="KW-1185">Reference proteome</keyword>
<reference evidence="2" key="1">
    <citation type="journal article" date="2020" name="Stud. Mycol.">
        <title>101 Dothideomycetes genomes: a test case for predicting lifestyles and emergence of pathogens.</title>
        <authorList>
            <person name="Haridas S."/>
            <person name="Albert R."/>
            <person name="Binder M."/>
            <person name="Bloem J."/>
            <person name="Labutti K."/>
            <person name="Salamov A."/>
            <person name="Andreopoulos B."/>
            <person name="Baker S."/>
            <person name="Barry K."/>
            <person name="Bills G."/>
            <person name="Bluhm B."/>
            <person name="Cannon C."/>
            <person name="Castanera R."/>
            <person name="Culley D."/>
            <person name="Daum C."/>
            <person name="Ezra D."/>
            <person name="Gonzalez J."/>
            <person name="Henrissat B."/>
            <person name="Kuo A."/>
            <person name="Liang C."/>
            <person name="Lipzen A."/>
            <person name="Lutzoni F."/>
            <person name="Magnuson J."/>
            <person name="Mondo S."/>
            <person name="Nolan M."/>
            <person name="Ohm R."/>
            <person name="Pangilinan J."/>
            <person name="Park H.-J."/>
            <person name="Ramirez L."/>
            <person name="Alfaro M."/>
            <person name="Sun H."/>
            <person name="Tritt A."/>
            <person name="Yoshinaga Y."/>
            <person name="Zwiers L.-H."/>
            <person name="Turgeon B."/>
            <person name="Goodwin S."/>
            <person name="Spatafora J."/>
            <person name="Crous P."/>
            <person name="Grigoriev I."/>
        </authorList>
    </citation>
    <scope>NUCLEOTIDE SEQUENCE</scope>
    <source>
        <strain evidence="2">CBS 279.74</strain>
    </source>
</reference>
<evidence type="ECO:0000313" key="2">
    <source>
        <dbReference type="EMBL" id="KAF2712855.1"/>
    </source>
</evidence>
<dbReference type="AlphaFoldDB" id="A0A6G1KJX7"/>
<keyword evidence="1" id="KW-0812">Transmembrane</keyword>
<protein>
    <submittedName>
        <fullName evidence="2">Uncharacterized protein</fullName>
    </submittedName>
</protein>
<dbReference type="Proteomes" id="UP000799428">
    <property type="component" value="Unassembled WGS sequence"/>
</dbReference>
<dbReference type="EMBL" id="MU005765">
    <property type="protein sequence ID" value="KAF2712855.1"/>
    <property type="molecule type" value="Genomic_DNA"/>
</dbReference>
<accession>A0A6G1KJX7</accession>
<evidence type="ECO:0000313" key="3">
    <source>
        <dbReference type="Proteomes" id="UP000799428"/>
    </source>
</evidence>
<feature type="transmembrane region" description="Helical" evidence="1">
    <location>
        <begin position="34"/>
        <end position="51"/>
    </location>
</feature>
<evidence type="ECO:0000256" key="1">
    <source>
        <dbReference type="SAM" id="Phobius"/>
    </source>
</evidence>
<gene>
    <name evidence="2" type="ORF">K504DRAFT_461425</name>
</gene>